<evidence type="ECO:0000313" key="4">
    <source>
        <dbReference type="Proteomes" id="UP000504634"/>
    </source>
</evidence>
<dbReference type="Pfam" id="PF13513">
    <property type="entry name" value="HEAT_EZ"/>
    <property type="match status" value="1"/>
</dbReference>
<dbReference type="GeneID" id="115627085"/>
<feature type="region of interest" description="Disordered" evidence="2">
    <location>
        <begin position="594"/>
        <end position="644"/>
    </location>
</feature>
<keyword evidence="4" id="KW-1185">Reference proteome</keyword>
<accession>A0A6J2TSH7</accession>
<feature type="region of interest" description="Disordered" evidence="2">
    <location>
        <begin position="274"/>
        <end position="321"/>
    </location>
</feature>
<protein>
    <recommendedName>
        <fullName evidence="1">HEAT repeat-containing protein 6</fullName>
    </recommendedName>
</protein>
<sequence length="1134" mass="126352">MDKEKKAYETLVQIVGARIGAAPGAEEAHHEHPLKLLHQLHIAGENLDSQTMAHLAQLLVSSVQEGVKEGGPEANAWMDWLNELLLSNKLALGGPKADELIQWLLLRADEHNGSVDTLRCLCTLLKLAAMSSIAGLAAVNVRKYWTSLAAIKIADSVDAMLLLVLCLDTVFSASMEAEDLKLSSQVANALIQVHYVGLWQQRALAENATQMPQLLQHTLQLLAKIALHNPQFVEQQTPELFGLVLAYVQFSTEHDGSAVKLQMPHRVQPTQQTAVYADDEEEPINGQRSNGGRQPKTRKMRSIKKRSNTREHQAPVPTSRDQELFLLLTSNDYGADRTGESEGQTQSDEPTTLQPRQLNAMQERHRQAKVRSAALQLLAAMVKQLPKRSLYGYWHILFPSDCKGNCSNSLHLLHIGQTDGNGRCRALALQVAGQVIYGSRSYLSQASSIGASNYTNFAVNLSNSLLSAYRTLAQILSREYAPPVLTQSLKCLAVLVQATPFEHLDMGLVYQFVPEVKKLLRHVEATVQVSALLVMELLVATPRLTQEIACAVGLPSAHQVTTKLVNTAPRLNVREQELKFADLCDILNDAELEAEDEEVEEEEQQEQQLEKKEEQNEQKEEKSDEKKHNSEKVQHPEDKRVEQNSEVPRNSWLLRYVFRQLESVNTATPLRVECLQVLLAMATHFGLLQDHLESLYKVLCLSLTDNSPDVRLYAARCLEGNAYQMSRHVLELPELWRAEHSKFWQNILRTIYSVYVNVASPTLKCALCDALSNMGAYCFERLPEPQRNGLLAFLSGCSGSDNEEHQVRASALRALAVYLLHPTLRNDLVFVENTAELTLRLAGDPQLLVRTKAAWALGNISDALVTPLLEFPSKLPKERISTPLLYRLIECATSACSDHDKVRANGVRALGNLLRLLSLPERGEPEEKPEVRDLMQRALNKLIDCARAAGSAKVKWNACYAIGSLVRCRALFAAGNATAATLYPAICQLMVQHANFKVRINATSVLLHIRGREDFGQHFGTVWRALLEATERSNALESFEEYNHRDALQQQLCLAIAHLLELARAEDLPGCWNELEGQLDVVSGTWVRVAHRIVPEKAAPLYTCAPLLQQRMQSLSGEQRTALASILKAVRLEG</sequence>
<dbReference type="SUPFAM" id="SSF48371">
    <property type="entry name" value="ARM repeat"/>
    <property type="match status" value="1"/>
</dbReference>
<evidence type="ECO:0000313" key="5">
    <source>
        <dbReference type="RefSeq" id="XP_030378495.1"/>
    </source>
</evidence>
<reference evidence="5" key="1">
    <citation type="submission" date="2025-08" db="UniProtKB">
        <authorList>
            <consortium name="RefSeq"/>
        </authorList>
    </citation>
    <scope>IDENTIFICATION</scope>
    <source>
        <strain evidence="5">11010-0011.00</strain>
        <tissue evidence="5">Whole body</tissue>
    </source>
</reference>
<dbReference type="PANTHER" id="PTHR13366">
    <property type="entry name" value="MALARIA ANTIGEN-RELATED"/>
    <property type="match status" value="1"/>
</dbReference>
<dbReference type="InterPro" id="IPR025283">
    <property type="entry name" value="DUF4042"/>
</dbReference>
<organism evidence="4 5">
    <name type="scientific">Drosophila lebanonensis</name>
    <name type="common">Fruit fly</name>
    <name type="synonym">Scaptodrosophila lebanonensis</name>
    <dbReference type="NCBI Taxonomy" id="7225"/>
    <lineage>
        <taxon>Eukaryota</taxon>
        <taxon>Metazoa</taxon>
        <taxon>Ecdysozoa</taxon>
        <taxon>Arthropoda</taxon>
        <taxon>Hexapoda</taxon>
        <taxon>Insecta</taxon>
        <taxon>Pterygota</taxon>
        <taxon>Neoptera</taxon>
        <taxon>Endopterygota</taxon>
        <taxon>Diptera</taxon>
        <taxon>Brachycera</taxon>
        <taxon>Muscomorpha</taxon>
        <taxon>Ephydroidea</taxon>
        <taxon>Drosophilidae</taxon>
        <taxon>Scaptodrosophila</taxon>
    </lineage>
</organism>
<dbReference type="PANTHER" id="PTHR13366:SF0">
    <property type="entry name" value="HEAT REPEAT-CONTAINING PROTEIN 6"/>
    <property type="match status" value="1"/>
</dbReference>
<feature type="compositionally biased region" description="Basic and acidic residues" evidence="2">
    <location>
        <begin position="608"/>
        <end position="643"/>
    </location>
</feature>
<dbReference type="InterPro" id="IPR052107">
    <property type="entry name" value="HEAT6"/>
</dbReference>
<feature type="domain" description="DUF4042" evidence="3">
    <location>
        <begin position="369"/>
        <end position="548"/>
    </location>
</feature>
<dbReference type="Pfam" id="PF13251">
    <property type="entry name" value="DUF4042"/>
    <property type="match status" value="1"/>
</dbReference>
<feature type="compositionally biased region" description="Acidic residues" evidence="2">
    <location>
        <begin position="594"/>
        <end position="605"/>
    </location>
</feature>
<evidence type="ECO:0000256" key="2">
    <source>
        <dbReference type="SAM" id="MobiDB-lite"/>
    </source>
</evidence>
<gene>
    <name evidence="5" type="primary">LOC115627085</name>
</gene>
<dbReference type="Gene3D" id="1.25.10.10">
    <property type="entry name" value="Leucine-rich Repeat Variant"/>
    <property type="match status" value="2"/>
</dbReference>
<name>A0A6J2TSH7_DROLE</name>
<feature type="compositionally biased region" description="Basic residues" evidence="2">
    <location>
        <begin position="295"/>
        <end position="307"/>
    </location>
</feature>
<dbReference type="AlphaFoldDB" id="A0A6J2TSH7"/>
<dbReference type="RefSeq" id="XP_030378495.1">
    <property type="nucleotide sequence ID" value="XM_030522635.1"/>
</dbReference>
<evidence type="ECO:0000259" key="3">
    <source>
        <dbReference type="Pfam" id="PF13251"/>
    </source>
</evidence>
<dbReference type="Proteomes" id="UP000504634">
    <property type="component" value="Unplaced"/>
</dbReference>
<dbReference type="OrthoDB" id="66533at2759"/>
<proteinExistence type="predicted"/>
<evidence type="ECO:0000256" key="1">
    <source>
        <dbReference type="ARBA" id="ARBA00015263"/>
    </source>
</evidence>
<dbReference type="InterPro" id="IPR011989">
    <property type="entry name" value="ARM-like"/>
</dbReference>
<dbReference type="InterPro" id="IPR016024">
    <property type="entry name" value="ARM-type_fold"/>
</dbReference>